<feature type="compositionally biased region" description="Acidic residues" evidence="2">
    <location>
        <begin position="155"/>
        <end position="175"/>
    </location>
</feature>
<evidence type="ECO:0000313" key="5">
    <source>
        <dbReference type="EMBL" id="TPX53019.1"/>
    </source>
</evidence>
<dbReference type="EMBL" id="QEAM01000068">
    <property type="protein sequence ID" value="TPX47814.1"/>
    <property type="molecule type" value="Genomic_DNA"/>
</dbReference>
<feature type="compositionally biased region" description="Basic and acidic residues" evidence="2">
    <location>
        <begin position="180"/>
        <end position="193"/>
    </location>
</feature>
<dbReference type="FunFam" id="2.60.40.790:FF:000013">
    <property type="entry name" value="Very-long-chain (3R)-3-hydroxyacyl-CoA dehydratase"/>
    <property type="match status" value="1"/>
</dbReference>
<dbReference type="Pfam" id="PF04969">
    <property type="entry name" value="CS"/>
    <property type="match status" value="1"/>
</dbReference>
<organism evidence="4 7">
    <name type="scientific">Synchytrium endobioticum</name>
    <dbReference type="NCBI Taxonomy" id="286115"/>
    <lineage>
        <taxon>Eukaryota</taxon>
        <taxon>Fungi</taxon>
        <taxon>Fungi incertae sedis</taxon>
        <taxon>Chytridiomycota</taxon>
        <taxon>Chytridiomycota incertae sedis</taxon>
        <taxon>Chytridiomycetes</taxon>
        <taxon>Synchytriales</taxon>
        <taxon>Synchytriaceae</taxon>
        <taxon>Synchytrium</taxon>
    </lineage>
</organism>
<evidence type="ECO:0000313" key="7">
    <source>
        <dbReference type="Proteomes" id="UP000320475"/>
    </source>
</evidence>
<dbReference type="PANTHER" id="PTHR22932:SF1">
    <property type="entry name" value="CO-CHAPERONE PROTEIN DAF-41"/>
    <property type="match status" value="1"/>
</dbReference>
<evidence type="ECO:0000256" key="1">
    <source>
        <dbReference type="ARBA" id="ARBA00025733"/>
    </source>
</evidence>
<name>A0A507D8K5_9FUNG</name>
<dbReference type="GO" id="GO:0005829">
    <property type="term" value="C:cytosol"/>
    <property type="evidence" value="ECO:0007669"/>
    <property type="project" value="TreeGrafter"/>
</dbReference>
<evidence type="ECO:0000313" key="6">
    <source>
        <dbReference type="Proteomes" id="UP000317494"/>
    </source>
</evidence>
<dbReference type="GO" id="GO:0051131">
    <property type="term" value="P:chaperone-mediated protein complex assembly"/>
    <property type="evidence" value="ECO:0007669"/>
    <property type="project" value="TreeGrafter"/>
</dbReference>
<dbReference type="GO" id="GO:0005634">
    <property type="term" value="C:nucleus"/>
    <property type="evidence" value="ECO:0007669"/>
    <property type="project" value="TreeGrafter"/>
</dbReference>
<accession>A0A507D8K5</accession>
<dbReference type="InterPro" id="IPR008978">
    <property type="entry name" value="HSP20-like_chaperone"/>
</dbReference>
<dbReference type="SUPFAM" id="SSF49764">
    <property type="entry name" value="HSP20-like chaperones"/>
    <property type="match status" value="1"/>
</dbReference>
<evidence type="ECO:0000313" key="4">
    <source>
        <dbReference type="EMBL" id="TPX47814.1"/>
    </source>
</evidence>
<proteinExistence type="inferred from homology"/>
<reference evidence="6 7" key="1">
    <citation type="journal article" date="2019" name="Sci. Rep.">
        <title>Comparative genomics of chytrid fungi reveal insights into the obligate biotrophic and pathogenic lifestyle of Synchytrium endobioticum.</title>
        <authorList>
            <person name="van de Vossenberg B.T.L.H."/>
            <person name="Warris S."/>
            <person name="Nguyen H.D.T."/>
            <person name="van Gent-Pelzer M.P.E."/>
            <person name="Joly D.L."/>
            <person name="van de Geest H.C."/>
            <person name="Bonants P.J.M."/>
            <person name="Smith D.S."/>
            <person name="Levesque C.A."/>
            <person name="van der Lee T.A.J."/>
        </authorList>
    </citation>
    <scope>NUCLEOTIDE SEQUENCE [LARGE SCALE GENOMIC DNA]</scope>
    <source>
        <strain evidence="4 7">LEV6574</strain>
        <strain evidence="5 6">MB42</strain>
    </source>
</reference>
<dbReference type="STRING" id="286115.A0A507D8K5"/>
<dbReference type="GO" id="GO:0051087">
    <property type="term" value="F:protein-folding chaperone binding"/>
    <property type="evidence" value="ECO:0007669"/>
    <property type="project" value="TreeGrafter"/>
</dbReference>
<evidence type="ECO:0000259" key="3">
    <source>
        <dbReference type="PROSITE" id="PS51203"/>
    </source>
</evidence>
<gene>
    <name evidence="4" type="ORF">SeLEV6574_g02441</name>
    <name evidence="5" type="ORF">SeMB42_g01070</name>
</gene>
<dbReference type="EMBL" id="QEAN01000024">
    <property type="protein sequence ID" value="TPX53019.1"/>
    <property type="molecule type" value="Genomic_DNA"/>
</dbReference>
<dbReference type="GO" id="GO:0051879">
    <property type="term" value="F:Hsp90 protein binding"/>
    <property type="evidence" value="ECO:0007669"/>
    <property type="project" value="InterPro"/>
</dbReference>
<dbReference type="Gene3D" id="2.60.40.790">
    <property type="match status" value="1"/>
</dbReference>
<dbReference type="Proteomes" id="UP000317494">
    <property type="component" value="Unassembled WGS sequence"/>
</dbReference>
<feature type="region of interest" description="Disordered" evidence="2">
    <location>
        <begin position="110"/>
        <end position="193"/>
    </location>
</feature>
<dbReference type="InterPro" id="IPR007052">
    <property type="entry name" value="CS_dom"/>
</dbReference>
<dbReference type="CDD" id="cd06465">
    <property type="entry name" value="p23_hB-ind1_like"/>
    <property type="match status" value="1"/>
</dbReference>
<dbReference type="VEuPathDB" id="FungiDB:SeMB42_g01070"/>
<dbReference type="OrthoDB" id="1564555at2759"/>
<evidence type="ECO:0000256" key="2">
    <source>
        <dbReference type="SAM" id="MobiDB-lite"/>
    </source>
</evidence>
<keyword evidence="6" id="KW-1185">Reference proteome</keyword>
<comment type="similarity">
    <text evidence="1">Belongs to the p23/wos2 family.</text>
</comment>
<comment type="caution">
    <text evidence="4">The sequence shown here is derived from an EMBL/GenBank/DDBJ whole genome shotgun (WGS) entry which is preliminary data.</text>
</comment>
<feature type="domain" description="CS" evidence="3">
    <location>
        <begin position="6"/>
        <end position="94"/>
    </location>
</feature>
<feature type="compositionally biased region" description="Gly residues" evidence="2">
    <location>
        <begin position="139"/>
        <end position="153"/>
    </location>
</feature>
<dbReference type="GO" id="GO:0006457">
    <property type="term" value="P:protein folding"/>
    <property type="evidence" value="ECO:0007669"/>
    <property type="project" value="TreeGrafter"/>
</dbReference>
<protein>
    <recommendedName>
        <fullName evidence="3">CS domain-containing protein</fullName>
    </recommendedName>
</protein>
<dbReference type="PROSITE" id="PS51203">
    <property type="entry name" value="CS"/>
    <property type="match status" value="1"/>
</dbReference>
<dbReference type="InterPro" id="IPR045250">
    <property type="entry name" value="p23-like"/>
</dbReference>
<dbReference type="AlphaFoldDB" id="A0A507D8K5"/>
<dbReference type="PANTHER" id="PTHR22932">
    <property type="entry name" value="TELOMERASE-BINDING PROTEIN P23 HSP90 CO-CHAPERONE"/>
    <property type="match status" value="1"/>
</dbReference>
<dbReference type="Proteomes" id="UP000320475">
    <property type="component" value="Unassembled WGS sequence"/>
</dbReference>
<sequence length="193" mass="21501">MMSAPELYPEVLWAQRANEIYITINLADVEKPNIQLSPTGLHFDAMSHKSHYKVDLEFYSDIDPESSRQIITARNLLFAITKKNQDQAWWPRLLKQSGKAPHYVKTDFARWKDEDDENEEAGGAANPFDMDFSQFSNMGGMGGMDMGAGGMGMGDDSDDDEAQKGGEDDDDDLPDLEPVSGDKKTDSKPDDAE</sequence>